<protein>
    <submittedName>
        <fullName evidence="2">DUF2975 domain-containing protein</fullName>
    </submittedName>
</protein>
<name>A0ABW2KI12_9ACTN</name>
<sequence length="164" mass="17003">MNQVFIAILRAGIIAAILIGLFGQIVVIPTTAADEVERFPPYAPFAVPYVTVAIIGVACVQVAFFAAWMLLAMLGRDALFSAKAFRWVDVIIGATIVATLLAAGVTVHLAFAEIPSPTDMSAIGALGAAVVTTGGGAAFAMLLVLMRGLLRKATELQSEMAAVV</sequence>
<evidence type="ECO:0000256" key="1">
    <source>
        <dbReference type="SAM" id="Phobius"/>
    </source>
</evidence>
<keyword evidence="1" id="KW-0472">Membrane</keyword>
<comment type="caution">
    <text evidence="2">The sequence shown here is derived from an EMBL/GenBank/DDBJ whole genome shotgun (WGS) entry which is preliminary data.</text>
</comment>
<gene>
    <name evidence="2" type="ORF">ACFQRF_17735</name>
</gene>
<dbReference type="Proteomes" id="UP001596540">
    <property type="component" value="Unassembled WGS sequence"/>
</dbReference>
<dbReference type="Pfam" id="PF11188">
    <property type="entry name" value="DUF2975"/>
    <property type="match status" value="1"/>
</dbReference>
<feature type="transmembrane region" description="Helical" evidence="1">
    <location>
        <begin position="87"/>
        <end position="111"/>
    </location>
</feature>
<evidence type="ECO:0000313" key="3">
    <source>
        <dbReference type="Proteomes" id="UP001596540"/>
    </source>
</evidence>
<dbReference type="RefSeq" id="WP_379872226.1">
    <property type="nucleotide sequence ID" value="NZ_JBHTBH010000008.1"/>
</dbReference>
<dbReference type="InterPro" id="IPR021354">
    <property type="entry name" value="DUF2975"/>
</dbReference>
<keyword evidence="1" id="KW-1133">Transmembrane helix</keyword>
<keyword evidence="1" id="KW-0812">Transmembrane</keyword>
<dbReference type="EMBL" id="JBHTBH010000008">
    <property type="protein sequence ID" value="MFC7329577.1"/>
    <property type="molecule type" value="Genomic_DNA"/>
</dbReference>
<proteinExistence type="predicted"/>
<feature type="transmembrane region" description="Helical" evidence="1">
    <location>
        <begin position="7"/>
        <end position="29"/>
    </location>
</feature>
<keyword evidence="3" id="KW-1185">Reference proteome</keyword>
<evidence type="ECO:0000313" key="2">
    <source>
        <dbReference type="EMBL" id="MFC7329577.1"/>
    </source>
</evidence>
<feature type="transmembrane region" description="Helical" evidence="1">
    <location>
        <begin position="49"/>
        <end position="75"/>
    </location>
</feature>
<reference evidence="3" key="1">
    <citation type="journal article" date="2019" name="Int. J. Syst. Evol. Microbiol.">
        <title>The Global Catalogue of Microorganisms (GCM) 10K type strain sequencing project: providing services to taxonomists for standard genome sequencing and annotation.</title>
        <authorList>
            <consortium name="The Broad Institute Genomics Platform"/>
            <consortium name="The Broad Institute Genome Sequencing Center for Infectious Disease"/>
            <person name="Wu L."/>
            <person name="Ma J."/>
        </authorList>
    </citation>
    <scope>NUCLEOTIDE SEQUENCE [LARGE SCALE GENOMIC DNA]</scope>
    <source>
        <strain evidence="3">CGMCC 4.7382</strain>
    </source>
</reference>
<organism evidence="2 3">
    <name type="scientific">Marinactinospora rubrisoli</name>
    <dbReference type="NCBI Taxonomy" id="2715399"/>
    <lineage>
        <taxon>Bacteria</taxon>
        <taxon>Bacillati</taxon>
        <taxon>Actinomycetota</taxon>
        <taxon>Actinomycetes</taxon>
        <taxon>Streptosporangiales</taxon>
        <taxon>Nocardiopsidaceae</taxon>
        <taxon>Marinactinospora</taxon>
    </lineage>
</organism>
<feature type="transmembrane region" description="Helical" evidence="1">
    <location>
        <begin position="123"/>
        <end position="145"/>
    </location>
</feature>
<accession>A0ABW2KI12</accession>